<feature type="compositionally biased region" description="Low complexity" evidence="1">
    <location>
        <begin position="83"/>
        <end position="102"/>
    </location>
</feature>
<dbReference type="AlphaFoldDB" id="A0A8D8DCF7"/>
<organism evidence="2">
    <name type="scientific">Culex pipiens</name>
    <name type="common">House mosquito</name>
    <dbReference type="NCBI Taxonomy" id="7175"/>
    <lineage>
        <taxon>Eukaryota</taxon>
        <taxon>Metazoa</taxon>
        <taxon>Ecdysozoa</taxon>
        <taxon>Arthropoda</taxon>
        <taxon>Hexapoda</taxon>
        <taxon>Insecta</taxon>
        <taxon>Pterygota</taxon>
        <taxon>Neoptera</taxon>
        <taxon>Endopterygota</taxon>
        <taxon>Diptera</taxon>
        <taxon>Nematocera</taxon>
        <taxon>Culicoidea</taxon>
        <taxon>Culicidae</taxon>
        <taxon>Culicinae</taxon>
        <taxon>Culicini</taxon>
        <taxon>Culex</taxon>
        <taxon>Culex</taxon>
    </lineage>
</organism>
<feature type="region of interest" description="Disordered" evidence="1">
    <location>
        <begin position="1"/>
        <end position="102"/>
    </location>
</feature>
<feature type="compositionally biased region" description="Polar residues" evidence="1">
    <location>
        <begin position="20"/>
        <end position="29"/>
    </location>
</feature>
<dbReference type="EMBL" id="HBUE01266422">
    <property type="protein sequence ID" value="CAG6561559.1"/>
    <property type="molecule type" value="Transcribed_RNA"/>
</dbReference>
<protein>
    <submittedName>
        <fullName evidence="2">(northern house mosquito) hypothetical protein</fullName>
    </submittedName>
</protein>
<feature type="compositionally biased region" description="Basic residues" evidence="1">
    <location>
        <begin position="66"/>
        <end position="79"/>
    </location>
</feature>
<feature type="compositionally biased region" description="Polar residues" evidence="1">
    <location>
        <begin position="1"/>
        <end position="10"/>
    </location>
</feature>
<dbReference type="EMBL" id="HBUE01161231">
    <property type="protein sequence ID" value="CAG6510155.1"/>
    <property type="molecule type" value="Transcribed_RNA"/>
</dbReference>
<sequence>MKRKLSTWTNRCAAGPSWTRPASSSTPRRTLSCRRRPHSTGCCRSPRTIPARSNPAPTRTGSRSTPQRRRRPPPTRTRPRTPTPTISSTTTARAARSSRPDP</sequence>
<proteinExistence type="predicted"/>
<name>A0A8D8DCF7_CULPI</name>
<reference evidence="2" key="1">
    <citation type="submission" date="2021-05" db="EMBL/GenBank/DDBJ databases">
        <authorList>
            <person name="Alioto T."/>
            <person name="Alioto T."/>
            <person name="Gomez Garrido J."/>
        </authorList>
    </citation>
    <scope>NUCLEOTIDE SEQUENCE</scope>
</reference>
<accession>A0A8D8DCF7</accession>
<evidence type="ECO:0000256" key="1">
    <source>
        <dbReference type="SAM" id="MobiDB-lite"/>
    </source>
</evidence>
<evidence type="ECO:0000313" key="2">
    <source>
        <dbReference type="EMBL" id="CAG6510155.1"/>
    </source>
</evidence>